<dbReference type="InterPro" id="IPR049874">
    <property type="entry name" value="ROK_cs"/>
</dbReference>
<dbReference type="AlphaFoldDB" id="A0A5M8QNZ5"/>
<evidence type="ECO:0000256" key="1">
    <source>
        <dbReference type="ARBA" id="ARBA00006479"/>
    </source>
</evidence>
<evidence type="ECO:0000313" key="4">
    <source>
        <dbReference type="Proteomes" id="UP000323221"/>
    </source>
</evidence>
<feature type="region of interest" description="Disordered" evidence="2">
    <location>
        <begin position="24"/>
        <end position="44"/>
    </location>
</feature>
<dbReference type="PROSITE" id="PS01125">
    <property type="entry name" value="ROK"/>
    <property type="match status" value="1"/>
</dbReference>
<accession>A0A5M8QNZ5</accession>
<protein>
    <submittedName>
        <fullName evidence="3">ROK family protein</fullName>
    </submittedName>
</protein>
<dbReference type="Gene3D" id="3.30.420.40">
    <property type="match status" value="2"/>
</dbReference>
<dbReference type="PANTHER" id="PTHR18964:SF173">
    <property type="entry name" value="GLUCOKINASE"/>
    <property type="match status" value="1"/>
</dbReference>
<comment type="caution">
    <text evidence="3">The sequence shown here is derived from an EMBL/GenBank/DDBJ whole genome shotgun (WGS) entry which is preliminary data.</text>
</comment>
<reference evidence="3 4" key="1">
    <citation type="submission" date="2019-08" db="EMBL/GenBank/DDBJ databases">
        <title>Agrococcus lahaulensis sp. nov., isolated from a cold desert of the Indian Himalayas.</title>
        <authorList>
            <person name="Qu J.H."/>
        </authorList>
    </citation>
    <scope>NUCLEOTIDE SEQUENCE [LARGE SCALE GENOMIC DNA]</scope>
    <source>
        <strain evidence="3 4">NS18</strain>
    </source>
</reference>
<dbReference type="PANTHER" id="PTHR18964">
    <property type="entry name" value="ROK (REPRESSOR, ORF, KINASE) FAMILY"/>
    <property type="match status" value="1"/>
</dbReference>
<dbReference type="Proteomes" id="UP000323221">
    <property type="component" value="Unassembled WGS sequence"/>
</dbReference>
<comment type="similarity">
    <text evidence="1">Belongs to the ROK (NagC/XylR) family.</text>
</comment>
<dbReference type="OrthoDB" id="9810372at2"/>
<dbReference type="Pfam" id="PF00480">
    <property type="entry name" value="ROK"/>
    <property type="match status" value="1"/>
</dbReference>
<dbReference type="InterPro" id="IPR000600">
    <property type="entry name" value="ROK"/>
</dbReference>
<gene>
    <name evidence="3" type="ORF">FQ330_02300</name>
</gene>
<dbReference type="InterPro" id="IPR043129">
    <property type="entry name" value="ATPase_NBD"/>
</dbReference>
<dbReference type="SUPFAM" id="SSF53067">
    <property type="entry name" value="Actin-like ATPase domain"/>
    <property type="match status" value="1"/>
</dbReference>
<sequence length="370" mass="37805">MFQVASRMGPSCRLRARRRGMLGRGARMRRRRMRRPGRARAAARQDGSVTIAGLDVGGTKIAGVALAARPGGGASATPAWGLDDVLVRTHRPHRIHGPEALLDALEGAVRELDAQLADLGSPPVAAVGLAIAAWMPRDRASIIWAAHLGVRDFALRSALAERLGVPVTIDNDANGYLVGEAAMGAAADASSSILIALGTGVGGAFVADGRPLLGAHGLAGELGHVTVDESGPVCSCTARGCIEAYAGGNALARDAAAVPAAVALAPGDRPTALHLERAARAGDATALAVMERAGWAVAAGLRRLLPAFDPEVVVLGGRVMLAAADLLLPVIERELAAHAPLQGVPQPRRLELARLGDHAAAIGAAVLAAR</sequence>
<dbReference type="EMBL" id="VOIR01000011">
    <property type="protein sequence ID" value="KAA6436263.1"/>
    <property type="molecule type" value="Genomic_DNA"/>
</dbReference>
<feature type="compositionally biased region" description="Basic residues" evidence="2">
    <location>
        <begin position="24"/>
        <end position="38"/>
    </location>
</feature>
<evidence type="ECO:0000256" key="2">
    <source>
        <dbReference type="SAM" id="MobiDB-lite"/>
    </source>
</evidence>
<name>A0A5M8QNZ5_9MICO</name>
<evidence type="ECO:0000313" key="3">
    <source>
        <dbReference type="EMBL" id="KAA6436263.1"/>
    </source>
</evidence>
<organism evidence="3 4">
    <name type="scientific">Agrococcus sediminis</name>
    <dbReference type="NCBI Taxonomy" id="2599924"/>
    <lineage>
        <taxon>Bacteria</taxon>
        <taxon>Bacillati</taxon>
        <taxon>Actinomycetota</taxon>
        <taxon>Actinomycetes</taxon>
        <taxon>Micrococcales</taxon>
        <taxon>Microbacteriaceae</taxon>
        <taxon>Agrococcus</taxon>
    </lineage>
</organism>
<proteinExistence type="inferred from homology"/>
<keyword evidence="4" id="KW-1185">Reference proteome</keyword>